<dbReference type="InterPro" id="IPR036411">
    <property type="entry name" value="TorD-like_sf"/>
</dbReference>
<comment type="caution">
    <text evidence="1">The sequence shown here is derived from an EMBL/GenBank/DDBJ whole genome shotgun (WGS) entry which is preliminary data.</text>
</comment>
<dbReference type="InterPro" id="IPR020945">
    <property type="entry name" value="DMSO/NO3_reduct_chaperone"/>
</dbReference>
<dbReference type="Proteomes" id="UP000652074">
    <property type="component" value="Unassembled WGS sequence"/>
</dbReference>
<dbReference type="Pfam" id="PF02613">
    <property type="entry name" value="Nitrate_red_del"/>
    <property type="match status" value="1"/>
</dbReference>
<organism evidence="1 2">
    <name type="scientific">Aromatoleum petrolei</name>
    <dbReference type="NCBI Taxonomy" id="76116"/>
    <lineage>
        <taxon>Bacteria</taxon>
        <taxon>Pseudomonadati</taxon>
        <taxon>Pseudomonadota</taxon>
        <taxon>Betaproteobacteria</taxon>
        <taxon>Rhodocyclales</taxon>
        <taxon>Rhodocyclaceae</taxon>
        <taxon>Aromatoleum</taxon>
    </lineage>
</organism>
<dbReference type="SUPFAM" id="SSF89155">
    <property type="entry name" value="TorD-like"/>
    <property type="match status" value="1"/>
</dbReference>
<keyword evidence="2" id="KW-1185">Reference proteome</keyword>
<sequence length="267" mass="29260">MNDDVRAELWITLARALMLPRDPALLPALRDALPESLVALLPDAIDADVAAALDLLTKGFGRFADSQALLVHYSRCFLSPPIRVPLNLGLYLDGLPGGAAFESLQHWMLAYGVVRCADFPEQADHLGCVLELLAIIEDAGDVPRAADFAHAFLLPTLPRLEERFAADEDGEIRESPYRTVLALLQTALRATHPVPATMAERRAKYRQRPIGDGWRRCGRCGAPIATEKELAVIEAALLRQDLPVAHLDLCPDCRDAARGWTKRSVCG</sequence>
<dbReference type="Gene3D" id="1.10.3480.10">
    <property type="entry name" value="TorD-like"/>
    <property type="match status" value="1"/>
</dbReference>
<dbReference type="RefSeq" id="WP_169207262.1">
    <property type="nucleotide sequence ID" value="NZ_CP059560.1"/>
</dbReference>
<evidence type="ECO:0000313" key="2">
    <source>
        <dbReference type="Proteomes" id="UP000652074"/>
    </source>
</evidence>
<evidence type="ECO:0000313" key="1">
    <source>
        <dbReference type="EMBL" id="NMF89906.1"/>
    </source>
</evidence>
<protein>
    <submittedName>
        <fullName evidence="1">Uncharacterized protein</fullName>
    </submittedName>
</protein>
<dbReference type="EMBL" id="WTVR01000031">
    <property type="protein sequence ID" value="NMF89906.1"/>
    <property type="molecule type" value="Genomic_DNA"/>
</dbReference>
<name>A0ABX1MU96_9RHOO</name>
<accession>A0ABX1MU96</accession>
<reference evidence="1 2" key="1">
    <citation type="submission" date="2019-12" db="EMBL/GenBank/DDBJ databases">
        <title>Comparative genomics gives insights into the taxonomy of the Azoarcus-Aromatoleum group and reveals separate origins of nif in the plant-associated Azoarcus and non-plant-associated Aromatoleum sub-groups.</title>
        <authorList>
            <person name="Lafos M."/>
            <person name="Maluk M."/>
            <person name="Batista M."/>
            <person name="Junghare M."/>
            <person name="Carmona M."/>
            <person name="Faoro H."/>
            <person name="Cruz L.M."/>
            <person name="Battistoni F."/>
            <person name="De Souza E."/>
            <person name="Pedrosa F."/>
            <person name="Chen W.-M."/>
            <person name="Poole P.S."/>
            <person name="Dixon R.A."/>
            <person name="James E.K."/>
        </authorList>
    </citation>
    <scope>NUCLEOTIDE SEQUENCE [LARGE SCALE GENOMIC DNA]</scope>
    <source>
        <strain evidence="1 2">ToN1</strain>
    </source>
</reference>
<proteinExistence type="predicted"/>
<gene>
    <name evidence="1" type="ORF">GPA26_15670</name>
</gene>